<evidence type="ECO:0000256" key="4">
    <source>
        <dbReference type="ARBA" id="ARBA00023163"/>
    </source>
</evidence>
<dbReference type="RefSeq" id="WP_013864231.1">
    <property type="nucleotide sequence ID" value="NC_015635.1"/>
</dbReference>
<name>F5XMB4_MICPN</name>
<dbReference type="PANTHER" id="PTHR30603:SF47">
    <property type="entry name" value="RNA POLYMERASE SIGMA FACTOR SIGD, CHLOROPLASTIC"/>
    <property type="match status" value="1"/>
</dbReference>
<dbReference type="PROSITE" id="PS00716">
    <property type="entry name" value="SIGMA70_2"/>
    <property type="match status" value="1"/>
</dbReference>
<keyword evidence="3 5" id="KW-0238">DNA-binding</keyword>
<evidence type="ECO:0000259" key="7">
    <source>
        <dbReference type="PROSITE" id="PS00716"/>
    </source>
</evidence>
<evidence type="ECO:0000313" key="9">
    <source>
        <dbReference type="Proteomes" id="UP000007947"/>
    </source>
</evidence>
<keyword evidence="1 5" id="KW-0805">Transcription regulation</keyword>
<dbReference type="InterPro" id="IPR014284">
    <property type="entry name" value="RNA_pol_sigma-70_dom"/>
</dbReference>
<dbReference type="Pfam" id="PF04542">
    <property type="entry name" value="Sigma70_r2"/>
    <property type="match status" value="1"/>
</dbReference>
<accession>F5XMB4</accession>
<keyword evidence="9" id="KW-1185">Reference proteome</keyword>
<dbReference type="EMBL" id="AP012204">
    <property type="protein sequence ID" value="BAK36371.1"/>
    <property type="molecule type" value="Genomic_DNA"/>
</dbReference>
<dbReference type="SUPFAM" id="SSF88946">
    <property type="entry name" value="Sigma2 domain of RNA polymerase sigma factors"/>
    <property type="match status" value="1"/>
</dbReference>
<dbReference type="InterPro" id="IPR007627">
    <property type="entry name" value="RNA_pol_sigma70_r2"/>
</dbReference>
<dbReference type="NCBIfam" id="TIGR02937">
    <property type="entry name" value="sigma70-ECF"/>
    <property type="match status" value="1"/>
</dbReference>
<dbReference type="Gene3D" id="1.20.140.160">
    <property type="match status" value="1"/>
</dbReference>
<feature type="domain" description="RNA polymerase sigma-70" evidence="7">
    <location>
        <begin position="244"/>
        <end position="270"/>
    </location>
</feature>
<dbReference type="InterPro" id="IPR013325">
    <property type="entry name" value="RNA_pol_sigma_r2"/>
</dbReference>
<dbReference type="HOGENOM" id="CLU_014793_3_6_11"/>
<evidence type="ECO:0000256" key="5">
    <source>
        <dbReference type="RuleBase" id="RU362124"/>
    </source>
</evidence>
<dbReference type="Gene3D" id="1.20.120.1810">
    <property type="match status" value="1"/>
</dbReference>
<proteinExistence type="inferred from homology"/>
<keyword evidence="4 5" id="KW-0804">Transcription</keyword>
<sequence>MDDSALLASPALDAPLLTPEEEVQLARQIEAGVLAADALFRGLKPHGATAEELRWLVAAGEEARFRYVQSNLRLVAMVVLPASARAGLPEADLFQEGCLGLLIAVDRFDVSRGCRFATYALQWIRAFVNAASARLLGTMNLPASRAVQLRQARGIEALLTQELGRVPSAQELASALGRPQDWTERLLAHEHPQALHEVGDLPDEDKDLERVLAGEGAAELLRVLHGLDRRVMELLVGFAGEPLTYAQVARELQMTSNRVRRAEQRALQRLREVCPQAARDLLAG</sequence>
<dbReference type="InterPro" id="IPR013324">
    <property type="entry name" value="RNA_pol_sigma_r3/r4-like"/>
</dbReference>
<comment type="function">
    <text evidence="5">Sigma factors are initiation factors that promote the attachment of RNA polymerase to specific initiation sites and are then released.</text>
</comment>
<reference evidence="8 9" key="1">
    <citation type="submission" date="2011-05" db="EMBL/GenBank/DDBJ databases">
        <title>Whole genome sequence of Microlunatus phosphovorus NM-1.</title>
        <authorList>
            <person name="Hosoyama A."/>
            <person name="Sasaki K."/>
            <person name="Harada T."/>
            <person name="Igarashi R."/>
            <person name="Kawakoshi A."/>
            <person name="Sasagawa M."/>
            <person name="Fukada J."/>
            <person name="Nakamura S."/>
            <person name="Katano Y."/>
            <person name="Hanada S."/>
            <person name="Kamagata Y."/>
            <person name="Nakamura N."/>
            <person name="Yamazaki S."/>
            <person name="Fujita N."/>
        </authorList>
    </citation>
    <scope>NUCLEOTIDE SEQUENCE [LARGE SCALE GENOMIC DNA]</scope>
    <source>
        <strain evidence="9">ATCC 700054 / DSM 10555 / JCM 9379 / NBRC 101784 / NCIMB 13414 / VKM Ac-1990 / NM-1</strain>
    </source>
</reference>
<dbReference type="SUPFAM" id="SSF88659">
    <property type="entry name" value="Sigma3 and sigma4 domains of RNA polymerase sigma factors"/>
    <property type="match status" value="2"/>
</dbReference>
<dbReference type="GO" id="GO:0003677">
    <property type="term" value="F:DNA binding"/>
    <property type="evidence" value="ECO:0007669"/>
    <property type="project" value="UniProtKB-KW"/>
</dbReference>
<dbReference type="eggNOG" id="COG0568">
    <property type="taxonomic scope" value="Bacteria"/>
</dbReference>
<dbReference type="InterPro" id="IPR050239">
    <property type="entry name" value="Sigma-70_RNA_pol_init_factors"/>
</dbReference>
<dbReference type="Pfam" id="PF04545">
    <property type="entry name" value="Sigma70_r4"/>
    <property type="match status" value="1"/>
</dbReference>
<dbReference type="OrthoDB" id="3745243at2"/>
<dbReference type="PROSITE" id="PS00715">
    <property type="entry name" value="SIGMA70_1"/>
    <property type="match status" value="1"/>
</dbReference>
<evidence type="ECO:0000256" key="3">
    <source>
        <dbReference type="ARBA" id="ARBA00023125"/>
    </source>
</evidence>
<dbReference type="KEGG" id="mph:MLP_33570"/>
<protein>
    <recommendedName>
        <fullName evidence="5">RNA polymerase sigma factor</fullName>
    </recommendedName>
</protein>
<dbReference type="PANTHER" id="PTHR30603">
    <property type="entry name" value="RNA POLYMERASE SIGMA FACTOR RPO"/>
    <property type="match status" value="1"/>
</dbReference>
<dbReference type="InterPro" id="IPR007630">
    <property type="entry name" value="RNA_pol_sigma70_r4"/>
</dbReference>
<dbReference type="Pfam" id="PF00140">
    <property type="entry name" value="Sigma70_r1_2"/>
    <property type="match status" value="1"/>
</dbReference>
<dbReference type="AlphaFoldDB" id="F5XMB4"/>
<dbReference type="InterPro" id="IPR009042">
    <property type="entry name" value="RNA_pol_sigma70_r1_2"/>
</dbReference>
<comment type="similarity">
    <text evidence="5">Belongs to the sigma-70 factor family.</text>
</comment>
<gene>
    <name evidence="8" type="ordered locus">MLP_33570</name>
</gene>
<evidence type="ECO:0000313" key="8">
    <source>
        <dbReference type="EMBL" id="BAK36371.1"/>
    </source>
</evidence>
<keyword evidence="2 5" id="KW-0731">Sigma factor</keyword>
<evidence type="ECO:0000256" key="1">
    <source>
        <dbReference type="ARBA" id="ARBA00023015"/>
    </source>
</evidence>
<dbReference type="PRINTS" id="PR00046">
    <property type="entry name" value="SIGMA70FCT"/>
</dbReference>
<dbReference type="STRING" id="1032480.MLP_33570"/>
<organism evidence="8 9">
    <name type="scientific">Microlunatus phosphovorus (strain ATCC 700054 / DSM 10555 / JCM 9379 / NBRC 101784 / NCIMB 13414 / VKM Ac-1990 / NM-1)</name>
    <dbReference type="NCBI Taxonomy" id="1032480"/>
    <lineage>
        <taxon>Bacteria</taxon>
        <taxon>Bacillati</taxon>
        <taxon>Actinomycetota</taxon>
        <taxon>Actinomycetes</taxon>
        <taxon>Propionibacteriales</taxon>
        <taxon>Propionibacteriaceae</taxon>
        <taxon>Microlunatus</taxon>
    </lineage>
</organism>
<dbReference type="GO" id="GO:0006352">
    <property type="term" value="P:DNA-templated transcription initiation"/>
    <property type="evidence" value="ECO:0007669"/>
    <property type="project" value="InterPro"/>
</dbReference>
<dbReference type="GO" id="GO:0016987">
    <property type="term" value="F:sigma factor activity"/>
    <property type="evidence" value="ECO:0007669"/>
    <property type="project" value="UniProtKB-KW"/>
</dbReference>
<evidence type="ECO:0000256" key="2">
    <source>
        <dbReference type="ARBA" id="ARBA00023082"/>
    </source>
</evidence>
<dbReference type="Proteomes" id="UP000007947">
    <property type="component" value="Chromosome"/>
</dbReference>
<dbReference type="InterPro" id="IPR000943">
    <property type="entry name" value="RNA_pol_sigma70"/>
</dbReference>
<evidence type="ECO:0000259" key="6">
    <source>
        <dbReference type="PROSITE" id="PS00715"/>
    </source>
</evidence>
<feature type="domain" description="RNA polymerase sigma-70" evidence="6">
    <location>
        <begin position="92"/>
        <end position="105"/>
    </location>
</feature>